<dbReference type="PANTHER" id="PTHR31516">
    <property type="entry name" value="STABILIZER OF AXONEMAL MICROTUBULES 2"/>
    <property type="match status" value="1"/>
</dbReference>
<comment type="caution">
    <text evidence="3">The sequence shown here is derived from an EMBL/GenBank/DDBJ whole genome shotgun (WGS) entry which is preliminary data.</text>
</comment>
<evidence type="ECO:0000313" key="4">
    <source>
        <dbReference type="Proteomes" id="UP000075714"/>
    </source>
</evidence>
<organism evidence="3 4">
    <name type="scientific">Gonium pectorale</name>
    <name type="common">Green alga</name>
    <dbReference type="NCBI Taxonomy" id="33097"/>
    <lineage>
        <taxon>Eukaryota</taxon>
        <taxon>Viridiplantae</taxon>
        <taxon>Chlorophyta</taxon>
        <taxon>core chlorophytes</taxon>
        <taxon>Chlorophyceae</taxon>
        <taxon>CS clade</taxon>
        <taxon>Chlamydomonadales</taxon>
        <taxon>Volvocaceae</taxon>
        <taxon>Gonium</taxon>
    </lineage>
</organism>
<dbReference type="GO" id="GO:0008017">
    <property type="term" value="F:microtubule binding"/>
    <property type="evidence" value="ECO:0007669"/>
    <property type="project" value="InterPro"/>
</dbReference>
<dbReference type="OrthoDB" id="365640at2759"/>
<name>A0A150GQ39_GONPE</name>
<dbReference type="InterPro" id="IPR033336">
    <property type="entry name" value="SAXO1/2"/>
</dbReference>
<feature type="region of interest" description="Disordered" evidence="2">
    <location>
        <begin position="170"/>
        <end position="240"/>
    </location>
</feature>
<evidence type="ECO:0000256" key="2">
    <source>
        <dbReference type="SAM" id="MobiDB-lite"/>
    </source>
</evidence>
<dbReference type="EMBL" id="LSYV01000012">
    <property type="protein sequence ID" value="KXZ51957.1"/>
    <property type="molecule type" value="Genomic_DNA"/>
</dbReference>
<evidence type="ECO:0000256" key="1">
    <source>
        <dbReference type="ARBA" id="ARBA00008738"/>
    </source>
</evidence>
<dbReference type="AlphaFoldDB" id="A0A150GQ39"/>
<reference evidence="4" key="1">
    <citation type="journal article" date="2016" name="Nat. Commun.">
        <title>The Gonium pectorale genome demonstrates co-option of cell cycle regulation during the evolution of multicellularity.</title>
        <authorList>
            <person name="Hanschen E.R."/>
            <person name="Marriage T.N."/>
            <person name="Ferris P.J."/>
            <person name="Hamaji T."/>
            <person name="Toyoda A."/>
            <person name="Fujiyama A."/>
            <person name="Neme R."/>
            <person name="Noguchi H."/>
            <person name="Minakuchi Y."/>
            <person name="Suzuki M."/>
            <person name="Kawai-Toyooka H."/>
            <person name="Smith D.R."/>
            <person name="Sparks H."/>
            <person name="Anderson J."/>
            <person name="Bakaric R."/>
            <person name="Luria V."/>
            <person name="Karger A."/>
            <person name="Kirschner M.W."/>
            <person name="Durand P.M."/>
            <person name="Michod R.E."/>
            <person name="Nozaki H."/>
            <person name="Olson B.J."/>
        </authorList>
    </citation>
    <scope>NUCLEOTIDE SEQUENCE [LARGE SCALE GENOMIC DNA]</scope>
    <source>
        <strain evidence="4">NIES-2863</strain>
    </source>
</reference>
<evidence type="ECO:0000313" key="3">
    <source>
        <dbReference type="EMBL" id="KXZ51957.1"/>
    </source>
</evidence>
<proteinExistence type="inferred from homology"/>
<keyword evidence="4" id="KW-1185">Reference proteome</keyword>
<protein>
    <submittedName>
        <fullName evidence="3">Uncharacterized protein</fullName>
    </submittedName>
</protein>
<feature type="region of interest" description="Disordered" evidence="2">
    <location>
        <begin position="1"/>
        <end position="67"/>
    </location>
</feature>
<gene>
    <name evidence="3" type="ORF">GPECTOR_11g80</name>
</gene>
<dbReference type="Proteomes" id="UP000075714">
    <property type="component" value="Unassembled WGS sequence"/>
</dbReference>
<sequence>MPLLDSMPFYGDTTHRADYTRKQARSQSARPPERPLPSNPFEGDTTYRAQFPPKRADPGVPAKAPAAPWSAPFVGVTTYNTEYIPRKVRPWTAQPERQPPTAPWEGTSEYRDNYTKKPLAAHEARAAAPLLPSSHVATITTYGHDYVPLPFEKRERLVCCDDPRHPPDYPPPCTWHGPGTGAATGKGLQRSGKGGGGGAGARSGGASQAGTRSVGFRPGSAPLAGTGKGTGTGSGARRAW</sequence>
<dbReference type="GO" id="GO:0005856">
    <property type="term" value="C:cytoskeleton"/>
    <property type="evidence" value="ECO:0007669"/>
    <property type="project" value="TreeGrafter"/>
</dbReference>
<feature type="region of interest" description="Disordered" evidence="2">
    <location>
        <begin position="90"/>
        <end position="111"/>
    </location>
</feature>
<accession>A0A150GQ39</accession>
<dbReference type="PANTHER" id="PTHR31516:SF17">
    <property type="entry name" value="STABILIZER OF AXONEMAL MICROTUBULES 2"/>
    <property type="match status" value="1"/>
</dbReference>
<comment type="similarity">
    <text evidence="1">Belongs to the FAM154 family.</text>
</comment>
<feature type="compositionally biased region" description="Gly residues" evidence="2">
    <location>
        <begin position="192"/>
        <end position="203"/>
    </location>
</feature>